<proteinExistence type="predicted"/>
<evidence type="ECO:0000256" key="5">
    <source>
        <dbReference type="PROSITE-ProRule" id="PRU00042"/>
    </source>
</evidence>
<feature type="domain" description="C2H2-type" evidence="6">
    <location>
        <begin position="338"/>
        <end position="366"/>
    </location>
</feature>
<dbReference type="Gene3D" id="3.30.160.60">
    <property type="entry name" value="Classic Zinc Finger"/>
    <property type="match status" value="3"/>
</dbReference>
<dbReference type="SUPFAM" id="SSF57667">
    <property type="entry name" value="beta-beta-alpha zinc fingers"/>
    <property type="match status" value="3"/>
</dbReference>
<dbReference type="InterPro" id="IPR036236">
    <property type="entry name" value="Znf_C2H2_sf"/>
</dbReference>
<evidence type="ECO:0000259" key="6">
    <source>
        <dbReference type="PROSITE" id="PS50157"/>
    </source>
</evidence>
<organism evidence="7 8">
    <name type="scientific">Drosophila lebanonensis</name>
    <name type="common">Fruit fly</name>
    <name type="synonym">Scaptodrosophila lebanonensis</name>
    <dbReference type="NCBI Taxonomy" id="7225"/>
    <lineage>
        <taxon>Eukaryota</taxon>
        <taxon>Metazoa</taxon>
        <taxon>Ecdysozoa</taxon>
        <taxon>Arthropoda</taxon>
        <taxon>Hexapoda</taxon>
        <taxon>Insecta</taxon>
        <taxon>Pterygota</taxon>
        <taxon>Neoptera</taxon>
        <taxon>Endopterygota</taxon>
        <taxon>Diptera</taxon>
        <taxon>Brachycera</taxon>
        <taxon>Muscomorpha</taxon>
        <taxon>Ephydroidea</taxon>
        <taxon>Drosophilidae</taxon>
        <taxon>Scaptodrosophila</taxon>
    </lineage>
</organism>
<dbReference type="GO" id="GO:0000981">
    <property type="term" value="F:DNA-binding transcription factor activity, RNA polymerase II-specific"/>
    <property type="evidence" value="ECO:0007669"/>
    <property type="project" value="TreeGrafter"/>
</dbReference>
<protein>
    <submittedName>
        <fullName evidence="8">Zinc finger protein Aiolos isoform X1</fullName>
    </submittedName>
</protein>
<feature type="domain" description="C2H2-type" evidence="6">
    <location>
        <begin position="369"/>
        <end position="396"/>
    </location>
</feature>
<keyword evidence="2" id="KW-0677">Repeat</keyword>
<keyword evidence="3 5" id="KW-0863">Zinc-finger</keyword>
<dbReference type="AlphaFoldDB" id="A0A6J2UFX5"/>
<evidence type="ECO:0000313" key="8">
    <source>
        <dbReference type="RefSeq" id="XP_030387040.1"/>
    </source>
</evidence>
<reference evidence="8" key="1">
    <citation type="submission" date="2025-08" db="UniProtKB">
        <authorList>
            <consortium name="RefSeq"/>
        </authorList>
    </citation>
    <scope>IDENTIFICATION</scope>
    <source>
        <strain evidence="8">11010-0011.00</strain>
        <tissue evidence="8">Whole body</tissue>
    </source>
</reference>
<evidence type="ECO:0000256" key="2">
    <source>
        <dbReference type="ARBA" id="ARBA00022737"/>
    </source>
</evidence>
<dbReference type="PANTHER" id="PTHR24408:SF58">
    <property type="entry name" value="TRANSCRIPTION FACTOR (TFIIIA), PUTATIVE (AFU_ORTHOLOGUE AFUA_1G05150)-RELATED"/>
    <property type="match status" value="1"/>
</dbReference>
<dbReference type="SMART" id="SM00355">
    <property type="entry name" value="ZnF_C2H2"/>
    <property type="match status" value="7"/>
</dbReference>
<evidence type="ECO:0000256" key="3">
    <source>
        <dbReference type="ARBA" id="ARBA00022771"/>
    </source>
</evidence>
<feature type="domain" description="C2H2-type" evidence="6">
    <location>
        <begin position="225"/>
        <end position="248"/>
    </location>
</feature>
<dbReference type="RefSeq" id="XP_030387040.1">
    <property type="nucleotide sequence ID" value="XM_030531180.1"/>
</dbReference>
<gene>
    <name evidence="8" type="primary">LOC115633716</name>
</gene>
<dbReference type="PROSITE" id="PS00028">
    <property type="entry name" value="ZINC_FINGER_C2H2_1"/>
    <property type="match status" value="5"/>
</dbReference>
<dbReference type="GO" id="GO:0043565">
    <property type="term" value="F:sequence-specific DNA binding"/>
    <property type="evidence" value="ECO:0007669"/>
    <property type="project" value="TreeGrafter"/>
</dbReference>
<keyword evidence="7" id="KW-1185">Reference proteome</keyword>
<name>A0A6J2UFX5_DROLE</name>
<keyword evidence="1" id="KW-0479">Metal-binding</keyword>
<dbReference type="InterPro" id="IPR013087">
    <property type="entry name" value="Znf_C2H2_type"/>
</dbReference>
<dbReference type="PROSITE" id="PS50157">
    <property type="entry name" value="ZINC_FINGER_C2H2_2"/>
    <property type="match status" value="4"/>
</dbReference>
<dbReference type="GeneID" id="115633716"/>
<dbReference type="Pfam" id="PF13912">
    <property type="entry name" value="zf-C2H2_6"/>
    <property type="match status" value="2"/>
</dbReference>
<sequence length="397" mass="46828">MIKCCLCNADAFTKWPSYTKHLELHKQQNSNILNAMDDDNDEIQAEVEVELSNLRAAGEPIGVELLPTDCFEDEETIGFGLDDDDKREDMIRGSGGESKLQDIPVYNVRNTPNRPFFSLSRTNPELMHDFIALMHAHESYWHANYKGAEYVANRRESAERISQSLAQRWRVSFLPDVVNTSIRWLQRWFAEQYFSFLRFADYKCPYPIYYEKLLEFLPTSHLCVLICEICSRRFPTETLLQIHKKRSHRATISHVCRICNISFLYASKLRIHQLREHIKSNKWQCQQCNYKASCKWDYKAHFTTHSEARNYVCELCGNTYKSSTALSVHRRSHQEPTMQCSYCNRMFHQKHRLKKHIERMHECENARNFPCGICKRRFITAEVLELHKLIHATKDSE</sequence>
<dbReference type="GO" id="GO:0008270">
    <property type="term" value="F:zinc ion binding"/>
    <property type="evidence" value="ECO:0007669"/>
    <property type="project" value="UniProtKB-KW"/>
</dbReference>
<feature type="domain" description="C2H2-type" evidence="6">
    <location>
        <begin position="311"/>
        <end position="338"/>
    </location>
</feature>
<dbReference type="GO" id="GO:0005634">
    <property type="term" value="C:nucleus"/>
    <property type="evidence" value="ECO:0007669"/>
    <property type="project" value="TreeGrafter"/>
</dbReference>
<dbReference type="Proteomes" id="UP000504634">
    <property type="component" value="Unplaced"/>
</dbReference>
<accession>A0A6J2UFX5</accession>
<dbReference type="OrthoDB" id="3437960at2759"/>
<evidence type="ECO:0000313" key="7">
    <source>
        <dbReference type="Proteomes" id="UP000504634"/>
    </source>
</evidence>
<dbReference type="PANTHER" id="PTHR24408">
    <property type="entry name" value="ZINC FINGER PROTEIN"/>
    <property type="match status" value="1"/>
</dbReference>
<keyword evidence="4" id="KW-0862">Zinc</keyword>
<evidence type="ECO:0000256" key="1">
    <source>
        <dbReference type="ARBA" id="ARBA00022723"/>
    </source>
</evidence>
<evidence type="ECO:0000256" key="4">
    <source>
        <dbReference type="ARBA" id="ARBA00022833"/>
    </source>
</evidence>